<evidence type="ECO:0008006" key="4">
    <source>
        <dbReference type="Google" id="ProtNLM"/>
    </source>
</evidence>
<feature type="transmembrane region" description="Helical" evidence="1">
    <location>
        <begin position="20"/>
        <end position="41"/>
    </location>
</feature>
<gene>
    <name evidence="2" type="ORF">SAMN04488498_11062</name>
</gene>
<dbReference type="Pfam" id="PF10947">
    <property type="entry name" value="DUF2628"/>
    <property type="match status" value="1"/>
</dbReference>
<keyword evidence="1" id="KW-1133">Transmembrane helix</keyword>
<dbReference type="RefSeq" id="WP_149761442.1">
    <property type="nucleotide sequence ID" value="NZ_BSPE01000007.1"/>
</dbReference>
<keyword evidence="1" id="KW-0812">Transmembrane</keyword>
<sequence>MASYVVMQAEGGRGGDADDAVFVRDGFAWLAFFVPVLWLLWHRLWIEAAFALAVTVGLTALGNVAGFGLASPLLSLLVSLYMGLEGAALRIAALRRRGWHEFGVVDADSLDAAETRYVIETVGVADDGFDNRDLLPMASASRKADPGPALGFLLNPGKS</sequence>
<reference evidence="2 3" key="1">
    <citation type="submission" date="2016-10" db="EMBL/GenBank/DDBJ databases">
        <authorList>
            <person name="Varghese N."/>
            <person name="Submissions S."/>
        </authorList>
    </citation>
    <scope>NUCLEOTIDE SEQUENCE [LARGE SCALE GENOMIC DNA]</scope>
    <source>
        <strain evidence="2 3">DSM 21822</strain>
    </source>
</reference>
<evidence type="ECO:0000256" key="1">
    <source>
        <dbReference type="SAM" id="Phobius"/>
    </source>
</evidence>
<keyword evidence="1" id="KW-0472">Membrane</keyword>
<proteinExistence type="predicted"/>
<evidence type="ECO:0000313" key="3">
    <source>
        <dbReference type="Proteomes" id="UP000323300"/>
    </source>
</evidence>
<dbReference type="Proteomes" id="UP000323300">
    <property type="component" value="Unassembled WGS sequence"/>
</dbReference>
<dbReference type="OrthoDB" id="7285394at2"/>
<name>A0A1I4BEF1_9HYPH</name>
<dbReference type="EMBL" id="FOSL01000010">
    <property type="protein sequence ID" value="SFK66660.1"/>
    <property type="molecule type" value="Genomic_DNA"/>
</dbReference>
<dbReference type="AlphaFoldDB" id="A0A1I4BEF1"/>
<organism evidence="2 3">
    <name type="scientific">Neomesorhizobium albiziae</name>
    <dbReference type="NCBI Taxonomy" id="335020"/>
    <lineage>
        <taxon>Bacteria</taxon>
        <taxon>Pseudomonadati</taxon>
        <taxon>Pseudomonadota</taxon>
        <taxon>Alphaproteobacteria</taxon>
        <taxon>Hyphomicrobiales</taxon>
        <taxon>Phyllobacteriaceae</taxon>
        <taxon>Neomesorhizobium</taxon>
    </lineage>
</organism>
<evidence type="ECO:0000313" key="2">
    <source>
        <dbReference type="EMBL" id="SFK66660.1"/>
    </source>
</evidence>
<feature type="transmembrane region" description="Helical" evidence="1">
    <location>
        <begin position="48"/>
        <end position="67"/>
    </location>
</feature>
<dbReference type="InterPro" id="IPR024399">
    <property type="entry name" value="DUF2628"/>
</dbReference>
<protein>
    <recommendedName>
        <fullName evidence="4">DUF2628 domain-containing protein</fullName>
    </recommendedName>
</protein>
<keyword evidence="3" id="KW-1185">Reference proteome</keyword>
<accession>A0A1I4BEF1</accession>